<dbReference type="Proteomes" id="UP000593567">
    <property type="component" value="Unassembled WGS sequence"/>
</dbReference>
<proteinExistence type="predicted"/>
<keyword evidence="2" id="KW-1185">Reference proteome</keyword>
<protein>
    <submittedName>
        <fullName evidence="1">Uncharacterized protein</fullName>
    </submittedName>
</protein>
<dbReference type="EMBL" id="VXIV02000533">
    <property type="protein sequence ID" value="KAF6037658.1"/>
    <property type="molecule type" value="Genomic_DNA"/>
</dbReference>
<organism evidence="1 2">
    <name type="scientific">Bugula neritina</name>
    <name type="common">Brown bryozoan</name>
    <name type="synonym">Sertularia neritina</name>
    <dbReference type="NCBI Taxonomy" id="10212"/>
    <lineage>
        <taxon>Eukaryota</taxon>
        <taxon>Metazoa</taxon>
        <taxon>Spiralia</taxon>
        <taxon>Lophotrochozoa</taxon>
        <taxon>Bryozoa</taxon>
        <taxon>Gymnolaemata</taxon>
        <taxon>Cheilostomatida</taxon>
        <taxon>Flustrina</taxon>
        <taxon>Buguloidea</taxon>
        <taxon>Bugulidae</taxon>
        <taxon>Bugula</taxon>
    </lineage>
</organism>
<sequence>MSISKDASYNDIGLCVLAGCNTEAVLRQSIASVLVREVAPNYHLLKDVVERRVEFQDDDNYIDKIIQVANTIRREHSEEEWENLRAEICGNFTRQKVLSCFHLSELVEAVEESWSVDHENCVDELIFGLLQLALQSKTLDRRYRYSFADLIKMVCPGKADTVGLPLFANSPISNPMTSGVCSKLHNVKNTRNNIVHDALHFTSERKQFEINYTRAVNFCVTNFNCYPLMKETVLDDLQNITLTLPGYGAIKDAYETSAAQEGLPAEEIKSRLKQLETLQRRANKAVEKIDMAIWYQDRGDLPRSRAEMLEAKGILTAGGNTHK</sequence>
<gene>
    <name evidence="1" type="ORF">EB796_004020</name>
</gene>
<evidence type="ECO:0000313" key="2">
    <source>
        <dbReference type="Proteomes" id="UP000593567"/>
    </source>
</evidence>
<evidence type="ECO:0000313" key="1">
    <source>
        <dbReference type="EMBL" id="KAF6037658.1"/>
    </source>
</evidence>
<comment type="caution">
    <text evidence="1">The sequence shown here is derived from an EMBL/GenBank/DDBJ whole genome shotgun (WGS) entry which is preliminary data.</text>
</comment>
<accession>A0A7J7KJ80</accession>
<dbReference type="AlphaFoldDB" id="A0A7J7KJ80"/>
<reference evidence="1" key="1">
    <citation type="submission" date="2020-06" db="EMBL/GenBank/DDBJ databases">
        <title>Draft genome of Bugula neritina, a colonial animal packing powerful symbionts and potential medicines.</title>
        <authorList>
            <person name="Rayko M."/>
        </authorList>
    </citation>
    <scope>NUCLEOTIDE SEQUENCE [LARGE SCALE GENOMIC DNA]</scope>
    <source>
        <strain evidence="1">Kwan_BN1</strain>
    </source>
</reference>
<name>A0A7J7KJ80_BUGNE</name>